<dbReference type="Pfam" id="PF00282">
    <property type="entry name" value="Pyridoxal_deC"/>
    <property type="match status" value="1"/>
</dbReference>
<evidence type="ECO:0000256" key="1">
    <source>
        <dbReference type="ARBA" id="ARBA00001933"/>
    </source>
</evidence>
<dbReference type="GO" id="GO:0005737">
    <property type="term" value="C:cytoplasm"/>
    <property type="evidence" value="ECO:0007669"/>
    <property type="project" value="TreeGrafter"/>
</dbReference>
<organism evidence="7 8">
    <name type="scientific">Nitrosococcus wardiae</name>
    <dbReference type="NCBI Taxonomy" id="1814290"/>
    <lineage>
        <taxon>Bacteria</taxon>
        <taxon>Pseudomonadati</taxon>
        <taxon>Pseudomonadota</taxon>
        <taxon>Gammaproteobacteria</taxon>
        <taxon>Chromatiales</taxon>
        <taxon>Chromatiaceae</taxon>
        <taxon>Nitrosococcus</taxon>
    </lineage>
</organism>
<dbReference type="InterPro" id="IPR015421">
    <property type="entry name" value="PyrdxlP-dep_Trfase_major"/>
</dbReference>
<sequence length="499" mass="55276">MAYEWENGDNHGVNIGESMNLPITDKTLSALDPSPAHLQKLLDEVGQRLAAFIETVDQQPAQAADHFDPQASWLREPIPETPSAPGELLDFIFEQVIPIAFNSASPGYLAYVPGGGLFSSALGELIAATVNRYTGKWGAAPAAVELETQFLRWLAELMGLPQGSLGVLTSGASMSTLIALVAAREKYLGDHLLEGTVYYSSEVHHAVIKAARVAGIPTRNLRPIQVDTRFRLRADRLEDAVRRDRQRGLFPFFVCGTAGTVNTGAMDPLAELAAIAAKHDLWFHVDGAYGAGFRMLPELQPLFTGMEQADSIAMDPHKGLFLAYGTGALLLPEMSNLRRAFSASGAYLPASQASDEHLDFCELSPELSREWRGLRLWLPFKLHGVAAFRQALGEKRRLAIQAWRRLSLEPDVEIAAPPELSLFAFRQCFEGITREEENRRNQALLERINQSRRIMITGTEINGRYFLRICILHLRTHEAILNEGLDLILEALAEARKRF</sequence>
<comment type="similarity">
    <text evidence="6">Belongs to the group II decarboxylase family.</text>
</comment>
<proteinExistence type="inferred from homology"/>
<evidence type="ECO:0000256" key="4">
    <source>
        <dbReference type="ARBA" id="ARBA00023239"/>
    </source>
</evidence>
<dbReference type="InterPro" id="IPR015424">
    <property type="entry name" value="PyrdxlP-dep_Trfase"/>
</dbReference>
<keyword evidence="7" id="KW-0808">Transferase</keyword>
<dbReference type="GO" id="GO:0006520">
    <property type="term" value="P:amino acid metabolic process"/>
    <property type="evidence" value="ECO:0007669"/>
    <property type="project" value="InterPro"/>
</dbReference>
<dbReference type="KEGG" id="nwr:E3U44_06265"/>
<comment type="cofactor">
    <cofactor evidence="1 5 6">
        <name>pyridoxal 5'-phosphate</name>
        <dbReference type="ChEBI" id="CHEBI:597326"/>
    </cofactor>
</comment>
<dbReference type="GO" id="GO:0030170">
    <property type="term" value="F:pyridoxal phosphate binding"/>
    <property type="evidence" value="ECO:0007669"/>
    <property type="project" value="InterPro"/>
</dbReference>
<dbReference type="Gene3D" id="3.40.640.10">
    <property type="entry name" value="Type I PLP-dependent aspartate aminotransferase-like (Major domain)"/>
    <property type="match status" value="1"/>
</dbReference>
<dbReference type="EMBL" id="CP038033">
    <property type="protein sequence ID" value="QBQ54153.1"/>
    <property type="molecule type" value="Genomic_DNA"/>
</dbReference>
<reference evidence="7 8" key="1">
    <citation type="submission" date="2019-03" db="EMBL/GenBank/DDBJ databases">
        <title>The genome sequence of Nitrosococcus wardiae strain D1FHST reveals the archetypal metabolic capacity of ammonia-oxidizing Gammaproteobacteria.</title>
        <authorList>
            <person name="Wang L."/>
            <person name="Lim C.K."/>
            <person name="Hanson T.E."/>
            <person name="Dang H."/>
            <person name="Klotz M.G."/>
        </authorList>
    </citation>
    <scope>NUCLEOTIDE SEQUENCE [LARGE SCALE GENOMIC DNA]</scope>
    <source>
        <strain evidence="7 8">D1FHS</strain>
    </source>
</reference>
<evidence type="ECO:0000313" key="7">
    <source>
        <dbReference type="EMBL" id="QBQ54153.1"/>
    </source>
</evidence>
<dbReference type="PANTHER" id="PTHR11999:SF70">
    <property type="entry name" value="MIP05841P"/>
    <property type="match status" value="1"/>
</dbReference>
<dbReference type="GO" id="GO:0019752">
    <property type="term" value="P:carboxylic acid metabolic process"/>
    <property type="evidence" value="ECO:0007669"/>
    <property type="project" value="InterPro"/>
</dbReference>
<evidence type="ECO:0000313" key="8">
    <source>
        <dbReference type="Proteomes" id="UP000294325"/>
    </source>
</evidence>
<dbReference type="PRINTS" id="PR00800">
    <property type="entry name" value="YHDCRBOXLASE"/>
</dbReference>
<accession>A0A4P7BVT5</accession>
<feature type="modified residue" description="N6-(pyridoxal phosphate)lysine" evidence="5">
    <location>
        <position position="318"/>
    </location>
</feature>
<dbReference type="PANTHER" id="PTHR11999">
    <property type="entry name" value="GROUP II PYRIDOXAL-5-PHOSPHATE DECARBOXYLASE"/>
    <property type="match status" value="1"/>
</dbReference>
<name>A0A4P7BVT5_9GAMM</name>
<keyword evidence="3 5" id="KW-0663">Pyridoxal phosphate</keyword>
<dbReference type="Gene3D" id="3.90.1150.170">
    <property type="match status" value="2"/>
</dbReference>
<dbReference type="InterPro" id="IPR002129">
    <property type="entry name" value="PyrdxlP-dep_de-COase"/>
</dbReference>
<keyword evidence="8" id="KW-1185">Reference proteome</keyword>
<dbReference type="InterPro" id="IPR010977">
    <property type="entry name" value="Aromatic_deC"/>
</dbReference>
<evidence type="ECO:0000256" key="3">
    <source>
        <dbReference type="ARBA" id="ARBA00022898"/>
    </source>
</evidence>
<evidence type="ECO:0000256" key="6">
    <source>
        <dbReference type="RuleBase" id="RU000382"/>
    </source>
</evidence>
<evidence type="ECO:0000256" key="2">
    <source>
        <dbReference type="ARBA" id="ARBA00022793"/>
    </source>
</evidence>
<keyword evidence="7" id="KW-0032">Aminotransferase</keyword>
<keyword evidence="2" id="KW-0210">Decarboxylase</keyword>
<gene>
    <name evidence="7" type="ORF">E3U44_06265</name>
</gene>
<dbReference type="AlphaFoldDB" id="A0A4P7BVT5"/>
<keyword evidence="4 6" id="KW-0456">Lyase</keyword>
<dbReference type="Proteomes" id="UP000294325">
    <property type="component" value="Chromosome"/>
</dbReference>
<dbReference type="OrthoDB" id="9803665at2"/>
<dbReference type="SUPFAM" id="SSF53383">
    <property type="entry name" value="PLP-dependent transferases"/>
    <property type="match status" value="1"/>
</dbReference>
<dbReference type="RefSeq" id="WP_134357224.1">
    <property type="nucleotide sequence ID" value="NZ_CP038033.1"/>
</dbReference>
<dbReference type="GO" id="GO:0008483">
    <property type="term" value="F:transaminase activity"/>
    <property type="evidence" value="ECO:0007669"/>
    <property type="project" value="UniProtKB-KW"/>
</dbReference>
<protein>
    <submittedName>
        <fullName evidence="7">Aminotransferase class V-fold PLP-dependent enzyme</fullName>
    </submittedName>
</protein>
<evidence type="ECO:0000256" key="5">
    <source>
        <dbReference type="PIRSR" id="PIRSR602129-50"/>
    </source>
</evidence>
<dbReference type="GO" id="GO:0016831">
    <property type="term" value="F:carboxy-lyase activity"/>
    <property type="evidence" value="ECO:0007669"/>
    <property type="project" value="UniProtKB-KW"/>
</dbReference>